<reference evidence="3 4" key="1">
    <citation type="journal article" date="2012" name="Stand. Genomic Sci.">
        <title>Complete genome sequence of the aerobic, heterotroph Marinithermus hydrothermalis type strain (T1(T)) from a deep-sea hydrothermal vent chimney.</title>
        <authorList>
            <person name="Copeland A."/>
            <person name="Gu W."/>
            <person name="Yasawong M."/>
            <person name="Lapidus A."/>
            <person name="Lucas S."/>
            <person name="Deshpande S."/>
            <person name="Pagani I."/>
            <person name="Tapia R."/>
            <person name="Cheng J.F."/>
            <person name="Goodwin L.A."/>
            <person name="Pitluck S."/>
            <person name="Liolios K."/>
            <person name="Ivanova N."/>
            <person name="Mavromatis K."/>
            <person name="Mikhailova N."/>
            <person name="Pati A."/>
            <person name="Chen A."/>
            <person name="Palaniappan K."/>
            <person name="Land M."/>
            <person name="Pan C."/>
            <person name="Brambilla E.M."/>
            <person name="Rohde M."/>
            <person name="Tindall B.J."/>
            <person name="Sikorski J."/>
            <person name="Goker M."/>
            <person name="Detter J.C."/>
            <person name="Bristow J."/>
            <person name="Eisen J.A."/>
            <person name="Markowitz V."/>
            <person name="Hugenholtz P."/>
            <person name="Kyrpides N.C."/>
            <person name="Klenk H.P."/>
            <person name="Woyke T."/>
        </authorList>
    </citation>
    <scope>NUCLEOTIDE SEQUENCE [LARGE SCALE GENOMIC DNA]</scope>
    <source>
        <strain evidence="4">DSM 14884 / JCM 11576 / T1</strain>
    </source>
</reference>
<keyword evidence="2" id="KW-0732">Signal</keyword>
<gene>
    <name evidence="3" type="ordered locus">Marky_0048</name>
</gene>
<dbReference type="HOGENOM" id="CLU_1439524_0_0_0"/>
<evidence type="ECO:0008006" key="5">
    <source>
        <dbReference type="Google" id="ProtNLM"/>
    </source>
</evidence>
<dbReference type="AlphaFoldDB" id="F2NKP9"/>
<proteinExistence type="predicted"/>
<evidence type="ECO:0000256" key="1">
    <source>
        <dbReference type="SAM" id="MobiDB-lite"/>
    </source>
</evidence>
<feature type="chain" id="PRO_5003282702" description="DUF5667 domain-containing protein" evidence="2">
    <location>
        <begin position="23"/>
        <end position="188"/>
    </location>
</feature>
<protein>
    <recommendedName>
        <fullName evidence="5">DUF5667 domain-containing protein</fullName>
    </recommendedName>
</protein>
<evidence type="ECO:0000313" key="3">
    <source>
        <dbReference type="EMBL" id="AEB10812.1"/>
    </source>
</evidence>
<evidence type="ECO:0000313" key="4">
    <source>
        <dbReference type="Proteomes" id="UP000007030"/>
    </source>
</evidence>
<name>F2NKP9_MARHT</name>
<dbReference type="EMBL" id="CP002630">
    <property type="protein sequence ID" value="AEB10812.1"/>
    <property type="molecule type" value="Genomic_DNA"/>
</dbReference>
<dbReference type="KEGG" id="mhd:Marky_0048"/>
<organism evidence="3 4">
    <name type="scientific">Marinithermus hydrothermalis (strain DSM 14884 / JCM 11576 / T1)</name>
    <dbReference type="NCBI Taxonomy" id="869210"/>
    <lineage>
        <taxon>Bacteria</taxon>
        <taxon>Thermotogati</taxon>
        <taxon>Deinococcota</taxon>
        <taxon>Deinococci</taxon>
        <taxon>Thermales</taxon>
        <taxon>Thermaceae</taxon>
        <taxon>Marinithermus</taxon>
    </lineage>
</organism>
<feature type="compositionally biased region" description="Basic and acidic residues" evidence="1">
    <location>
        <begin position="170"/>
        <end position="179"/>
    </location>
</feature>
<keyword evidence="4" id="KW-1185">Reference proteome</keyword>
<sequence>MPKPKWLAATLAVLAVSFGLAAHDPLAEVRAALAQYLPAAYLEAPTPERIEHVQDPLQRGLLWLYYASEVLAELEAAHPDLETYQAALARAAEALEAAGSRSEEVVAIVDEATRRHLEVLEALLNRVPPEAQEALARAVEASSRGNAEATEAVARRGHPEPEEEDTPGSEEDHPTRPEPPEPPAPHRP</sequence>
<accession>F2NKP9</accession>
<evidence type="ECO:0000256" key="2">
    <source>
        <dbReference type="SAM" id="SignalP"/>
    </source>
</evidence>
<dbReference type="Proteomes" id="UP000007030">
    <property type="component" value="Chromosome"/>
</dbReference>
<feature type="signal peptide" evidence="2">
    <location>
        <begin position="1"/>
        <end position="22"/>
    </location>
</feature>
<dbReference type="RefSeq" id="WP_013702867.1">
    <property type="nucleotide sequence ID" value="NC_015387.1"/>
</dbReference>
<feature type="region of interest" description="Disordered" evidence="1">
    <location>
        <begin position="138"/>
        <end position="188"/>
    </location>
</feature>